<evidence type="ECO:0000313" key="3">
    <source>
        <dbReference type="EMBL" id="KAF4374439.1"/>
    </source>
</evidence>
<accession>A0A7J6FXK0</accession>
<dbReference type="AlphaFoldDB" id="A0A7J6FXK0"/>
<evidence type="ECO:0000313" key="4">
    <source>
        <dbReference type="Proteomes" id="UP000525078"/>
    </source>
</evidence>
<dbReference type="GO" id="GO:0080043">
    <property type="term" value="F:quercetin 3-O-glucosyltransferase activity"/>
    <property type="evidence" value="ECO:0007669"/>
    <property type="project" value="TreeGrafter"/>
</dbReference>
<organism evidence="3 4">
    <name type="scientific">Cannabis sativa</name>
    <name type="common">Hemp</name>
    <name type="synonym">Marijuana</name>
    <dbReference type="NCBI Taxonomy" id="3483"/>
    <lineage>
        <taxon>Eukaryota</taxon>
        <taxon>Viridiplantae</taxon>
        <taxon>Streptophyta</taxon>
        <taxon>Embryophyta</taxon>
        <taxon>Tracheophyta</taxon>
        <taxon>Spermatophyta</taxon>
        <taxon>Magnoliopsida</taxon>
        <taxon>eudicotyledons</taxon>
        <taxon>Gunneridae</taxon>
        <taxon>Pentapetalae</taxon>
        <taxon>rosids</taxon>
        <taxon>fabids</taxon>
        <taxon>Rosales</taxon>
        <taxon>Cannabaceae</taxon>
        <taxon>Cannabis</taxon>
    </lineage>
</organism>
<sequence length="469" mass="52807">MVTNNHTMEYAKELMKNNNNNNDCRGHLVLVPCPLQGHMSPMLHLAKLLHSRGFSITIILVSSNELNPCQYPEFMFHYMDNIISYNSFGGDVMLYLLMLNNKCTTPFTDSLLTLTKLQFGPVTCVVYDAVMYFSAAVADQLQIPRIVLRTKHDEAEEAIVADFPILRAKDMPVFETSDQEAAENVLAKIHHGTKTASALIWNSLYCLEKSIFNRVKDKISAPIYPICPRLHYNFKNNNNQVITNSSSFKSLMYNGTCSDDIDDDQSCMSWLDSQPSNSVVYVSTGTVVRVSKSEVGEMAWGLANSEQPFLWVVRPGLVNGSSSNSGLEVLPKGFLEITKKRGKVVQWAPQQKVLGHRAIGGFWTHNGWNSTIESVNEGVPMICWPRIGDQRVNARIVTSVWKVGIELEENNLKRWKVERAVRRLMVDGEGKEIRNRAVKLKENVRLSLGQGGSSSEYLDKLVQFIKLLP</sequence>
<dbReference type="PANTHER" id="PTHR11926:SF1374">
    <property type="entry name" value="UDP-GLYCOSYLTRANSFERASE 76F1-RELATED"/>
    <property type="match status" value="1"/>
</dbReference>
<dbReference type="FunFam" id="3.40.50.2000:FF:000040">
    <property type="entry name" value="UDP-glycosyltransferase 76C1"/>
    <property type="match status" value="1"/>
</dbReference>
<reference evidence="3 4" key="1">
    <citation type="journal article" date="2020" name="bioRxiv">
        <title>Sequence and annotation of 42 cannabis genomes reveals extensive copy number variation in cannabinoid synthesis and pathogen resistance genes.</title>
        <authorList>
            <person name="Mckernan K.J."/>
            <person name="Helbert Y."/>
            <person name="Kane L.T."/>
            <person name="Ebling H."/>
            <person name="Zhang L."/>
            <person name="Liu B."/>
            <person name="Eaton Z."/>
            <person name="Mclaughlin S."/>
            <person name="Kingan S."/>
            <person name="Baybayan P."/>
            <person name="Concepcion G."/>
            <person name="Jordan M."/>
            <person name="Riva A."/>
            <person name="Barbazuk W."/>
            <person name="Harkins T."/>
        </authorList>
    </citation>
    <scope>NUCLEOTIDE SEQUENCE [LARGE SCALE GENOMIC DNA]</scope>
    <source>
        <strain evidence="4">cv. Jamaican Lion 4</strain>
        <tissue evidence="3">Leaf</tissue>
    </source>
</reference>
<dbReference type="SUPFAM" id="SSF53756">
    <property type="entry name" value="UDP-Glycosyltransferase/glycogen phosphorylase"/>
    <property type="match status" value="1"/>
</dbReference>
<dbReference type="EMBL" id="JAATIP010000095">
    <property type="protein sequence ID" value="KAF4374439.1"/>
    <property type="molecule type" value="Genomic_DNA"/>
</dbReference>
<evidence type="ECO:0000256" key="2">
    <source>
        <dbReference type="ARBA" id="ARBA00022679"/>
    </source>
</evidence>
<dbReference type="CDD" id="cd03784">
    <property type="entry name" value="GT1_Gtf-like"/>
    <property type="match status" value="1"/>
</dbReference>
<protein>
    <submittedName>
        <fullName evidence="3">Uncharacterized protein</fullName>
    </submittedName>
</protein>
<dbReference type="PANTHER" id="PTHR11926">
    <property type="entry name" value="GLUCOSYL/GLUCURONOSYL TRANSFERASES"/>
    <property type="match status" value="1"/>
</dbReference>
<dbReference type="Gene3D" id="3.40.50.2000">
    <property type="entry name" value="Glycogen Phosphorylase B"/>
    <property type="match status" value="2"/>
</dbReference>
<gene>
    <name evidence="3" type="ORF">F8388_015990</name>
</gene>
<comment type="caution">
    <text evidence="3">The sequence shown here is derived from an EMBL/GenBank/DDBJ whole genome shotgun (WGS) entry which is preliminary data.</text>
</comment>
<name>A0A7J6FXK0_CANSA</name>
<dbReference type="Proteomes" id="UP000525078">
    <property type="component" value="Unassembled WGS sequence"/>
</dbReference>
<dbReference type="InterPro" id="IPR002213">
    <property type="entry name" value="UDP_glucos_trans"/>
</dbReference>
<comment type="similarity">
    <text evidence="1">Belongs to the UDP-glycosyltransferase family.</text>
</comment>
<dbReference type="GO" id="GO:0080044">
    <property type="term" value="F:quercetin 7-O-glucosyltransferase activity"/>
    <property type="evidence" value="ECO:0007669"/>
    <property type="project" value="TreeGrafter"/>
</dbReference>
<dbReference type="Pfam" id="PF00201">
    <property type="entry name" value="UDPGT"/>
    <property type="match status" value="1"/>
</dbReference>
<evidence type="ECO:0000256" key="1">
    <source>
        <dbReference type="ARBA" id="ARBA00009995"/>
    </source>
</evidence>
<keyword evidence="2" id="KW-0808">Transferase</keyword>
<proteinExistence type="inferred from homology"/>